<dbReference type="InterPro" id="IPR036388">
    <property type="entry name" value="WH-like_DNA-bd_sf"/>
</dbReference>
<dbReference type="SUPFAM" id="SSF56281">
    <property type="entry name" value="Metallo-hydrolase/oxidoreductase"/>
    <property type="match status" value="1"/>
</dbReference>
<dbReference type="InterPro" id="IPR001279">
    <property type="entry name" value="Metallo-B-lactamas"/>
</dbReference>
<dbReference type="Gene3D" id="3.60.15.10">
    <property type="entry name" value="Ribonuclease Z/Hydroxyacylglutathione hydrolase-like"/>
    <property type="match status" value="1"/>
</dbReference>
<comment type="caution">
    <text evidence="2">The sequence shown here is derived from an EMBL/GenBank/DDBJ whole genome shotgun (WGS) entry which is preliminary data.</text>
</comment>
<dbReference type="OrthoDB" id="2971563at2"/>
<dbReference type="SMART" id="SM00849">
    <property type="entry name" value="Lactamase_B"/>
    <property type="match status" value="1"/>
</dbReference>
<dbReference type="PANTHER" id="PTHR23131:SF4">
    <property type="entry name" value="METALLO-BETA-LACTAMASE SUPERFAMILY POTEIN"/>
    <property type="match status" value="1"/>
</dbReference>
<dbReference type="Proteomes" id="UP000216311">
    <property type="component" value="Unassembled WGS sequence"/>
</dbReference>
<dbReference type="PANTHER" id="PTHR23131">
    <property type="entry name" value="ENDORIBONUCLEASE LACTB2"/>
    <property type="match status" value="1"/>
</dbReference>
<keyword evidence="3" id="KW-1185">Reference proteome</keyword>
<dbReference type="InterPro" id="IPR036866">
    <property type="entry name" value="RibonucZ/Hydroxyglut_hydro"/>
</dbReference>
<name>A0A255GLY0_9ACTN</name>
<proteinExistence type="predicted"/>
<reference evidence="2 3" key="1">
    <citation type="submission" date="2017-07" db="EMBL/GenBank/DDBJ databases">
        <title>Draft whole genome sequences of clinical Proprionibacteriaceae strains.</title>
        <authorList>
            <person name="Bernier A.-M."/>
            <person name="Bernard K."/>
            <person name="Domingo M.-C."/>
        </authorList>
    </citation>
    <scope>NUCLEOTIDE SEQUENCE [LARGE SCALE GENOMIC DNA]</scope>
    <source>
        <strain evidence="2 3">NML 130396</strain>
    </source>
</reference>
<dbReference type="RefSeq" id="WP_094365458.1">
    <property type="nucleotide sequence ID" value="NZ_NMVQ01000047.1"/>
</dbReference>
<evidence type="ECO:0000259" key="1">
    <source>
        <dbReference type="SMART" id="SM00849"/>
    </source>
</evidence>
<feature type="domain" description="Metallo-beta-lactamase" evidence="1">
    <location>
        <begin position="49"/>
        <end position="258"/>
    </location>
</feature>
<dbReference type="Gene3D" id="1.10.10.10">
    <property type="entry name" value="Winged helix-like DNA-binding domain superfamily/Winged helix DNA-binding domain"/>
    <property type="match status" value="1"/>
</dbReference>
<dbReference type="EMBL" id="NMVQ01000047">
    <property type="protein sequence ID" value="OYO16571.1"/>
    <property type="molecule type" value="Genomic_DNA"/>
</dbReference>
<sequence>MSNRGGESVSALFPVQGEAWSRREAPPVTEVADRIWAAPIPVPGQGIRFVYSYLIADGSGGMTVVDPGWNSTEARAALGAAVARTGHRIDDVDTLLVTHAHPDHLGMAGDLARETGAQVFLHDADCLLLPEVRGDLDYVSLDRWLREHGQPLDPDPGTAMDGVVFADMERPSHRLHDGQEFRVGDRRLRVLHTPGHTPGHACFVVEDEHLVLTGDHLLPRISPNVSGFPRSGPDPLGRFLDSLGLIARLDPAVALPSHEYAFADLGERVAQVERHHTARLAEICDRLADTPGMNADELSQRLTWSRPWSEIRPAMRRAALAETLAHLLRLVELGQVRAWTRREVRVWSLAR</sequence>
<protein>
    <recommendedName>
        <fullName evidence="1">Metallo-beta-lactamase domain-containing protein</fullName>
    </recommendedName>
</protein>
<accession>A0A255GLY0</accession>
<dbReference type="AlphaFoldDB" id="A0A255GLY0"/>
<dbReference type="InterPro" id="IPR050662">
    <property type="entry name" value="Sec-metab_biosynth-thioest"/>
</dbReference>
<evidence type="ECO:0000313" key="3">
    <source>
        <dbReference type="Proteomes" id="UP000216311"/>
    </source>
</evidence>
<organism evidence="2 3">
    <name type="scientific">Enemella dayhoffiae</name>
    <dbReference type="NCBI Taxonomy" id="2016507"/>
    <lineage>
        <taxon>Bacteria</taxon>
        <taxon>Bacillati</taxon>
        <taxon>Actinomycetota</taxon>
        <taxon>Actinomycetes</taxon>
        <taxon>Propionibacteriales</taxon>
        <taxon>Propionibacteriaceae</taxon>
        <taxon>Enemella</taxon>
    </lineage>
</organism>
<gene>
    <name evidence="2" type="ORF">CGZ93_17560</name>
</gene>
<dbReference type="Pfam" id="PF00753">
    <property type="entry name" value="Lactamase_B"/>
    <property type="match status" value="1"/>
</dbReference>
<evidence type="ECO:0000313" key="2">
    <source>
        <dbReference type="EMBL" id="OYO16571.1"/>
    </source>
</evidence>